<feature type="domain" description="TNT" evidence="2">
    <location>
        <begin position="109"/>
        <end position="204"/>
    </location>
</feature>
<dbReference type="AlphaFoldDB" id="A0A5B8W4I3"/>
<reference evidence="3 4" key="1">
    <citation type="journal article" date="2013" name="J. Microbiol.">
        <title>Mucilaginibacter ginsenosidivorax sp. nov., with ginsenoside converting activity isolated from sediment.</title>
        <authorList>
            <person name="Kim J.K."/>
            <person name="Choi T.E."/>
            <person name="Liu Q.M."/>
            <person name="Park H.Y."/>
            <person name="Yi T.H."/>
            <person name="Yoon M.H."/>
            <person name="Kim S.C."/>
            <person name="Im W.T."/>
        </authorList>
    </citation>
    <scope>NUCLEOTIDE SEQUENCE [LARGE SCALE GENOMIC DNA]</scope>
    <source>
        <strain evidence="3 4">KHI28</strain>
    </source>
</reference>
<name>A0A5B8W4I3_9SPHI</name>
<evidence type="ECO:0000259" key="2">
    <source>
        <dbReference type="Pfam" id="PF14021"/>
    </source>
</evidence>
<dbReference type="Pfam" id="PF14021">
    <property type="entry name" value="TNT"/>
    <property type="match status" value="1"/>
</dbReference>
<feature type="chain" id="PRO_5023002661" evidence="1">
    <location>
        <begin position="20"/>
        <end position="212"/>
    </location>
</feature>
<gene>
    <name evidence="3" type="ORF">FSB76_21150</name>
</gene>
<dbReference type="PANTHER" id="PTHR42059:SF1">
    <property type="entry name" value="TNT DOMAIN-CONTAINING PROTEIN"/>
    <property type="match status" value="1"/>
</dbReference>
<evidence type="ECO:0000313" key="3">
    <source>
        <dbReference type="EMBL" id="QEC78327.1"/>
    </source>
</evidence>
<keyword evidence="4" id="KW-1185">Reference proteome</keyword>
<feature type="signal peptide" evidence="1">
    <location>
        <begin position="1"/>
        <end position="19"/>
    </location>
</feature>
<keyword evidence="1" id="KW-0732">Signal</keyword>
<protein>
    <submittedName>
        <fullName evidence="3">DUF4237 domain-containing protein</fullName>
    </submittedName>
</protein>
<dbReference type="RefSeq" id="WP_147056855.1">
    <property type="nucleotide sequence ID" value="NZ_CP042437.1"/>
</dbReference>
<dbReference type="InterPro" id="IPR053024">
    <property type="entry name" value="Fungal_surface_NADase"/>
</dbReference>
<dbReference type="OrthoDB" id="1454629at2"/>
<evidence type="ECO:0000256" key="1">
    <source>
        <dbReference type="SAM" id="SignalP"/>
    </source>
</evidence>
<evidence type="ECO:0000313" key="4">
    <source>
        <dbReference type="Proteomes" id="UP000321362"/>
    </source>
</evidence>
<proteinExistence type="predicted"/>
<sequence>MKTIRILLLAVLLPFVASAQTEHSQKHKHVAGSVREHQKNDSLVRGVSYSVFVASVADFADSTKKTLAKTAWQLWKHEQWAELEQFFSTNNLNGGWPPNRGALSLKMITLQAGLLVDRYGGYYDADSVFQDKGTFVSFVNVPFPQRALPDKTLQSPYRVYKIVKPIADVKKGQIIPWFNKPGLGIQFELPYNINDLKKGGYIAEQKDKERPR</sequence>
<dbReference type="PANTHER" id="PTHR42059">
    <property type="entry name" value="TNT DOMAIN-CONTAINING PROTEIN"/>
    <property type="match status" value="1"/>
</dbReference>
<organism evidence="3 4">
    <name type="scientific">Mucilaginibacter ginsenosidivorax</name>
    <dbReference type="NCBI Taxonomy" id="862126"/>
    <lineage>
        <taxon>Bacteria</taxon>
        <taxon>Pseudomonadati</taxon>
        <taxon>Bacteroidota</taxon>
        <taxon>Sphingobacteriia</taxon>
        <taxon>Sphingobacteriales</taxon>
        <taxon>Sphingobacteriaceae</taxon>
        <taxon>Mucilaginibacter</taxon>
    </lineage>
</organism>
<dbReference type="GO" id="GO:0050135">
    <property type="term" value="F:NADP+ nucleosidase activity"/>
    <property type="evidence" value="ECO:0007669"/>
    <property type="project" value="InterPro"/>
</dbReference>
<dbReference type="KEGG" id="mgk:FSB76_21150"/>
<dbReference type="Proteomes" id="UP000321362">
    <property type="component" value="Chromosome"/>
</dbReference>
<dbReference type="InterPro" id="IPR025331">
    <property type="entry name" value="TNT"/>
</dbReference>
<accession>A0A5B8W4I3</accession>
<dbReference type="EMBL" id="CP042437">
    <property type="protein sequence ID" value="QEC78327.1"/>
    <property type="molecule type" value="Genomic_DNA"/>
</dbReference>